<comment type="caution">
    <text evidence="3">The sequence shown here is derived from an EMBL/GenBank/DDBJ whole genome shotgun (WGS) entry which is preliminary data.</text>
</comment>
<feature type="compositionally biased region" description="Gly residues" evidence="2">
    <location>
        <begin position="410"/>
        <end position="419"/>
    </location>
</feature>
<keyword evidence="4" id="KW-1185">Reference proteome</keyword>
<evidence type="ECO:0000256" key="2">
    <source>
        <dbReference type="SAM" id="MobiDB-lite"/>
    </source>
</evidence>
<gene>
    <name evidence="3" type="ORF">DAPK24_050460</name>
</gene>
<proteinExistence type="predicted"/>
<feature type="region of interest" description="Disordered" evidence="2">
    <location>
        <begin position="392"/>
        <end position="428"/>
    </location>
</feature>
<keyword evidence="1" id="KW-0175">Coiled coil</keyword>
<accession>A0AAV5RCG7</accession>
<evidence type="ECO:0000313" key="3">
    <source>
        <dbReference type="EMBL" id="GMM48448.1"/>
    </source>
</evidence>
<feature type="region of interest" description="Disordered" evidence="2">
    <location>
        <begin position="1"/>
        <end position="25"/>
    </location>
</feature>
<dbReference type="Proteomes" id="UP001378960">
    <property type="component" value="Unassembled WGS sequence"/>
</dbReference>
<protein>
    <submittedName>
        <fullName evidence="3">Uncharacterized protein</fullName>
    </submittedName>
</protein>
<evidence type="ECO:0000256" key="1">
    <source>
        <dbReference type="SAM" id="Coils"/>
    </source>
</evidence>
<dbReference type="AlphaFoldDB" id="A0AAV5RCG7"/>
<feature type="coiled-coil region" evidence="1">
    <location>
        <begin position="198"/>
        <end position="226"/>
    </location>
</feature>
<reference evidence="3 4" key="1">
    <citation type="journal article" date="2023" name="Elife">
        <title>Identification of key yeast species and microbe-microbe interactions impacting larval growth of Drosophila in the wild.</title>
        <authorList>
            <person name="Mure A."/>
            <person name="Sugiura Y."/>
            <person name="Maeda R."/>
            <person name="Honda K."/>
            <person name="Sakurai N."/>
            <person name="Takahashi Y."/>
            <person name="Watada M."/>
            <person name="Katoh T."/>
            <person name="Gotoh A."/>
            <person name="Gotoh Y."/>
            <person name="Taniguchi I."/>
            <person name="Nakamura K."/>
            <person name="Hayashi T."/>
            <person name="Katayama T."/>
            <person name="Uemura T."/>
            <person name="Hattori Y."/>
        </authorList>
    </citation>
    <scope>NUCLEOTIDE SEQUENCE [LARGE SCALE GENOMIC DNA]</scope>
    <source>
        <strain evidence="3 4">PK-24</strain>
    </source>
</reference>
<name>A0AAV5RCG7_PICKL</name>
<dbReference type="EMBL" id="BTGB01000009">
    <property type="protein sequence ID" value="GMM48448.1"/>
    <property type="molecule type" value="Genomic_DNA"/>
</dbReference>
<evidence type="ECO:0000313" key="4">
    <source>
        <dbReference type="Proteomes" id="UP001378960"/>
    </source>
</evidence>
<organism evidence="3 4">
    <name type="scientific">Pichia kluyveri</name>
    <name type="common">Yeast</name>
    <dbReference type="NCBI Taxonomy" id="36015"/>
    <lineage>
        <taxon>Eukaryota</taxon>
        <taxon>Fungi</taxon>
        <taxon>Dikarya</taxon>
        <taxon>Ascomycota</taxon>
        <taxon>Saccharomycotina</taxon>
        <taxon>Pichiomycetes</taxon>
        <taxon>Pichiales</taxon>
        <taxon>Pichiaceae</taxon>
        <taxon>Pichia</taxon>
    </lineage>
</organism>
<sequence length="503" mass="58854">MSYRQPSTPPPSKDESINPFFTTPQLKNHEKTSTNEYNNNGRRISSNEFNKNNFNNFNQNKLSIDYKNYQNNSVLFTPTTPYVNNNGNNDNEDLLPLSPQTNTKKGNHHMIDNINKNKQKVHLLRTPEATPRHHHRKRDTIESIYFDSNTHNGNYNKLFGVNNVNNVGTGRNFGSCINEHENEHHNNENRKMGILEFRNSIKIQVEEDEEDEEEEEEDEKKIKEQRLMNYASSECDSDEELRERQSLELQSKMNIVNNNKSICPSTPPRQIINDEYIRHQHGVERCEFPELLDFNDTNKDLNLLKRKKFDNPFIGSRKRSNKGLIEEEYSKFEKGIELVYHPTGEKFFIESNFNGEDLMKPKKLEFEEIGKEDLLHTPTMTNRHKMSIRGLLNNERDNEEEEDVELKGLGLKGSSGSSGSGDSDNRKGSIIISEGVKYEKVKNPFQLGIEERNKRSEDETRKEVKEIKDIKEIEYVNHRTGEHFKESMDEEQLRIKPKKLRFD</sequence>